<name>A0A1M4Z0W1_9FIRM</name>
<keyword evidence="3" id="KW-1185">Reference proteome</keyword>
<dbReference type="OrthoDB" id="2112909at2"/>
<keyword evidence="1" id="KW-0812">Transmembrane</keyword>
<feature type="transmembrane region" description="Helical" evidence="1">
    <location>
        <begin position="6"/>
        <end position="25"/>
    </location>
</feature>
<sequence>MVTKFLLITLAYAIIIILEVPRLVAQKRWKDLGAFWLLLAPAMIYGYGMVFDLKLPNPTDFLEAVFKPAAMKMESFFGTAK</sequence>
<evidence type="ECO:0000256" key="1">
    <source>
        <dbReference type="SAM" id="Phobius"/>
    </source>
</evidence>
<dbReference type="Proteomes" id="UP000184148">
    <property type="component" value="Unassembled WGS sequence"/>
</dbReference>
<dbReference type="RefSeq" id="WP_073239037.1">
    <property type="nucleotide sequence ID" value="NZ_FQUY01000012.1"/>
</dbReference>
<organism evidence="2 3">
    <name type="scientific">Desulforamulus putei DSM 12395</name>
    <dbReference type="NCBI Taxonomy" id="1121429"/>
    <lineage>
        <taxon>Bacteria</taxon>
        <taxon>Bacillati</taxon>
        <taxon>Bacillota</taxon>
        <taxon>Clostridia</taxon>
        <taxon>Eubacteriales</taxon>
        <taxon>Peptococcaceae</taxon>
        <taxon>Desulforamulus</taxon>
    </lineage>
</organism>
<evidence type="ECO:0000313" key="3">
    <source>
        <dbReference type="Proteomes" id="UP000184148"/>
    </source>
</evidence>
<evidence type="ECO:0000313" key="2">
    <source>
        <dbReference type="EMBL" id="SHF11620.1"/>
    </source>
</evidence>
<keyword evidence="1" id="KW-0472">Membrane</keyword>
<dbReference type="EMBL" id="FQUY01000012">
    <property type="protein sequence ID" value="SHF11620.1"/>
    <property type="molecule type" value="Genomic_DNA"/>
</dbReference>
<gene>
    <name evidence="2" type="ORF">SAMN02745133_01858</name>
</gene>
<reference evidence="3" key="1">
    <citation type="submission" date="2016-11" db="EMBL/GenBank/DDBJ databases">
        <authorList>
            <person name="Varghese N."/>
            <person name="Submissions S."/>
        </authorList>
    </citation>
    <scope>NUCLEOTIDE SEQUENCE [LARGE SCALE GENOMIC DNA]</scope>
    <source>
        <strain evidence="3">DSM 12395</strain>
    </source>
</reference>
<dbReference type="AlphaFoldDB" id="A0A1M4Z0W1"/>
<feature type="transmembrane region" description="Helical" evidence="1">
    <location>
        <begin position="32"/>
        <end position="51"/>
    </location>
</feature>
<proteinExistence type="predicted"/>
<protein>
    <submittedName>
        <fullName evidence="2">Uncharacterized protein</fullName>
    </submittedName>
</protein>
<accession>A0A1M4Z0W1</accession>
<dbReference type="STRING" id="1121429.SAMN02745133_01858"/>
<keyword evidence="1" id="KW-1133">Transmembrane helix</keyword>